<reference evidence="1 2" key="1">
    <citation type="submission" date="2014-04" db="EMBL/GenBank/DDBJ databases">
        <authorList>
            <consortium name="DOE Joint Genome Institute"/>
            <person name="Kuo A."/>
            <person name="Zuccaro A."/>
            <person name="Kohler A."/>
            <person name="Nagy L.G."/>
            <person name="Floudas D."/>
            <person name="Copeland A."/>
            <person name="Barry K.W."/>
            <person name="Cichocki N."/>
            <person name="Veneault-Fourrey C."/>
            <person name="LaButti K."/>
            <person name="Lindquist E.A."/>
            <person name="Lipzen A."/>
            <person name="Lundell T."/>
            <person name="Morin E."/>
            <person name="Murat C."/>
            <person name="Sun H."/>
            <person name="Tunlid A."/>
            <person name="Henrissat B."/>
            <person name="Grigoriev I.V."/>
            <person name="Hibbett D.S."/>
            <person name="Martin F."/>
            <person name="Nordberg H.P."/>
            <person name="Cantor M.N."/>
            <person name="Hua S.X."/>
        </authorList>
    </citation>
    <scope>NUCLEOTIDE SEQUENCE [LARGE SCALE GENOMIC DNA]</scope>
    <source>
        <strain evidence="1 2">MAFF 305830</strain>
    </source>
</reference>
<name>A0A0C2WCU4_SERVB</name>
<evidence type="ECO:0000313" key="1">
    <source>
        <dbReference type="EMBL" id="KIM24278.1"/>
    </source>
</evidence>
<proteinExistence type="predicted"/>
<protein>
    <submittedName>
        <fullName evidence="1">Uncharacterized protein</fullName>
    </submittedName>
</protein>
<sequence>MSIIDWILRVREYADIMDELTAIQSGSQRQNVPLIGSPSVEYPSFGEDSQLMEVDSIVIESDESSDGRLGQWSVQITVYVQEQGTEPKHCWIDENSTYGNLHYEVAKLYPNHEVVILSGVYGKHTYWEESPPEKNIGFVYGSLYAVATTGPLRYTLAIVQTNLSDYPVALFDFPKDINGTILDAITAVKPDLLNVVMQIAYYSIPGDIQGSHYRYDSFKNQEMSTFPTIFCVTINEQAPAQFLTAHVARSALHLINSLAATVIMLPGSEERPPSSKKTDDEEIATFLRMAPVLADEIQR</sequence>
<evidence type="ECO:0000313" key="2">
    <source>
        <dbReference type="Proteomes" id="UP000054097"/>
    </source>
</evidence>
<gene>
    <name evidence="1" type="ORF">M408DRAFT_11045</name>
</gene>
<dbReference type="AlphaFoldDB" id="A0A0C2WCU4"/>
<keyword evidence="2" id="KW-1185">Reference proteome</keyword>
<dbReference type="EMBL" id="KN824325">
    <property type="protein sequence ID" value="KIM24278.1"/>
    <property type="molecule type" value="Genomic_DNA"/>
</dbReference>
<accession>A0A0C2WCU4</accession>
<organism evidence="1 2">
    <name type="scientific">Serendipita vermifera MAFF 305830</name>
    <dbReference type="NCBI Taxonomy" id="933852"/>
    <lineage>
        <taxon>Eukaryota</taxon>
        <taxon>Fungi</taxon>
        <taxon>Dikarya</taxon>
        <taxon>Basidiomycota</taxon>
        <taxon>Agaricomycotina</taxon>
        <taxon>Agaricomycetes</taxon>
        <taxon>Sebacinales</taxon>
        <taxon>Serendipitaceae</taxon>
        <taxon>Serendipita</taxon>
    </lineage>
</organism>
<dbReference type="Proteomes" id="UP000054097">
    <property type="component" value="Unassembled WGS sequence"/>
</dbReference>
<reference evidence="2" key="2">
    <citation type="submission" date="2015-01" db="EMBL/GenBank/DDBJ databases">
        <title>Evolutionary Origins and Diversification of the Mycorrhizal Mutualists.</title>
        <authorList>
            <consortium name="DOE Joint Genome Institute"/>
            <consortium name="Mycorrhizal Genomics Consortium"/>
            <person name="Kohler A."/>
            <person name="Kuo A."/>
            <person name="Nagy L.G."/>
            <person name="Floudas D."/>
            <person name="Copeland A."/>
            <person name="Barry K.W."/>
            <person name="Cichocki N."/>
            <person name="Veneault-Fourrey C."/>
            <person name="LaButti K."/>
            <person name="Lindquist E.A."/>
            <person name="Lipzen A."/>
            <person name="Lundell T."/>
            <person name="Morin E."/>
            <person name="Murat C."/>
            <person name="Riley R."/>
            <person name="Ohm R."/>
            <person name="Sun H."/>
            <person name="Tunlid A."/>
            <person name="Henrissat B."/>
            <person name="Grigoriev I.V."/>
            <person name="Hibbett D.S."/>
            <person name="Martin F."/>
        </authorList>
    </citation>
    <scope>NUCLEOTIDE SEQUENCE [LARGE SCALE GENOMIC DNA]</scope>
    <source>
        <strain evidence="2">MAFF 305830</strain>
    </source>
</reference>
<dbReference type="HOGENOM" id="CLU_931161_0_0_1"/>